<evidence type="ECO:0000313" key="1">
    <source>
        <dbReference type="EMBL" id="CAI6351180.1"/>
    </source>
</evidence>
<reference evidence="1 2" key="1">
    <citation type="submission" date="2023-01" db="EMBL/GenBank/DDBJ databases">
        <authorList>
            <person name="Whitehead M."/>
        </authorList>
    </citation>
    <scope>NUCLEOTIDE SEQUENCE [LARGE SCALE GENOMIC DNA]</scope>
</reference>
<gene>
    <name evidence="1" type="ORF">MEUPH1_LOCUS7554</name>
</gene>
<proteinExistence type="predicted"/>
<comment type="caution">
    <text evidence="1">The sequence shown here is derived from an EMBL/GenBank/DDBJ whole genome shotgun (WGS) entry which is preliminary data.</text>
</comment>
<organism evidence="1 2">
    <name type="scientific">Macrosiphum euphorbiae</name>
    <name type="common">potato aphid</name>
    <dbReference type="NCBI Taxonomy" id="13131"/>
    <lineage>
        <taxon>Eukaryota</taxon>
        <taxon>Metazoa</taxon>
        <taxon>Ecdysozoa</taxon>
        <taxon>Arthropoda</taxon>
        <taxon>Hexapoda</taxon>
        <taxon>Insecta</taxon>
        <taxon>Pterygota</taxon>
        <taxon>Neoptera</taxon>
        <taxon>Paraneoptera</taxon>
        <taxon>Hemiptera</taxon>
        <taxon>Sternorrhyncha</taxon>
        <taxon>Aphidomorpha</taxon>
        <taxon>Aphidoidea</taxon>
        <taxon>Aphididae</taxon>
        <taxon>Macrosiphini</taxon>
        <taxon>Macrosiphum</taxon>
    </lineage>
</organism>
<dbReference type="AlphaFoldDB" id="A0AAV0W5P0"/>
<evidence type="ECO:0000313" key="2">
    <source>
        <dbReference type="Proteomes" id="UP001160148"/>
    </source>
</evidence>
<dbReference type="Proteomes" id="UP001160148">
    <property type="component" value="Unassembled WGS sequence"/>
</dbReference>
<name>A0AAV0W5P0_9HEMI</name>
<keyword evidence="2" id="KW-1185">Reference proteome</keyword>
<accession>A0AAV0W5P0</accession>
<sequence length="166" mass="18953">MSKAHDLLSNSNKENYQLISQKWQSNVTGPQQSEIINELNVGKNDEFVVDDIIDRLTGIEFFRLLNIEPKKRLEAIIYNYRVFNKTLEDDVSFEKLDKLSNDDIQTEVPYEIYIEAVDDESLKLKVGNIRIWSIKGVTILFQEVNRGVFNGGGGLEGSKPPTPMDT</sequence>
<protein>
    <submittedName>
        <fullName evidence="1">Uncharacterized protein</fullName>
    </submittedName>
</protein>
<dbReference type="EMBL" id="CARXXK010000001">
    <property type="protein sequence ID" value="CAI6351180.1"/>
    <property type="molecule type" value="Genomic_DNA"/>
</dbReference>